<dbReference type="Pfam" id="PF08666">
    <property type="entry name" value="SAF"/>
    <property type="match status" value="1"/>
</dbReference>
<gene>
    <name evidence="3" type="primary">cpaB</name>
    <name evidence="3" type="ORF">ACFQ2J_12140</name>
</gene>
<keyword evidence="1" id="KW-0472">Membrane</keyword>
<dbReference type="InterPro" id="IPR013974">
    <property type="entry name" value="SAF"/>
</dbReference>
<dbReference type="CDD" id="cd11614">
    <property type="entry name" value="SAF_CpaB_FlgA_like"/>
    <property type="match status" value="1"/>
</dbReference>
<sequence>MRSKLILVLALVMGLITTMLFFNYMKQFDEAKAVNETTVEVVVAKSKISENVQITSAMLEMKSVPKDAVHSQTLKSVGEAAGKIAKSDIETGEMVLSSRLADQQKEDIFVSRKVQEGYRAVSVGADFVRSVSNLIEPEDFVDVIFTEVVKVSGEEDKIETEIILDRVRVLAVGRYMVESTEDEDEHEEYSSVTLELTDKETIKLVNASERGYIHLAMHSRVNRTSEKDSE</sequence>
<evidence type="ECO:0000313" key="4">
    <source>
        <dbReference type="Proteomes" id="UP001596990"/>
    </source>
</evidence>
<dbReference type="InterPro" id="IPR017592">
    <property type="entry name" value="Pilus_assmbl_Flp-typ_CpaB"/>
</dbReference>
<feature type="domain" description="SAF" evidence="2">
    <location>
        <begin position="39"/>
        <end position="101"/>
    </location>
</feature>
<accession>A0ABW3L1I8</accession>
<reference evidence="4" key="1">
    <citation type="journal article" date="2019" name="Int. J. Syst. Evol. Microbiol.">
        <title>The Global Catalogue of Microorganisms (GCM) 10K type strain sequencing project: providing services to taxonomists for standard genome sequencing and annotation.</title>
        <authorList>
            <consortium name="The Broad Institute Genomics Platform"/>
            <consortium name="The Broad Institute Genome Sequencing Center for Infectious Disease"/>
            <person name="Wu L."/>
            <person name="Ma J."/>
        </authorList>
    </citation>
    <scope>NUCLEOTIDE SEQUENCE [LARGE SCALE GENOMIC DNA]</scope>
    <source>
        <strain evidence="4">CCUG 56607</strain>
    </source>
</reference>
<dbReference type="Gene3D" id="3.90.1210.10">
    <property type="entry name" value="Antifreeze-like/N-acetylneuraminic acid synthase C-terminal domain"/>
    <property type="match status" value="1"/>
</dbReference>
<dbReference type="InterPro" id="IPR031571">
    <property type="entry name" value="RcpC_dom"/>
</dbReference>
<dbReference type="SMART" id="SM00858">
    <property type="entry name" value="SAF"/>
    <property type="match status" value="1"/>
</dbReference>
<organism evidence="3 4">
    <name type="scientific">Thalassobacillus hwangdonensis</name>
    <dbReference type="NCBI Taxonomy" id="546108"/>
    <lineage>
        <taxon>Bacteria</taxon>
        <taxon>Bacillati</taxon>
        <taxon>Bacillota</taxon>
        <taxon>Bacilli</taxon>
        <taxon>Bacillales</taxon>
        <taxon>Bacillaceae</taxon>
        <taxon>Thalassobacillus</taxon>
    </lineage>
</organism>
<evidence type="ECO:0000256" key="1">
    <source>
        <dbReference type="SAM" id="Phobius"/>
    </source>
</evidence>
<proteinExistence type="predicted"/>
<evidence type="ECO:0000313" key="3">
    <source>
        <dbReference type="EMBL" id="MFD1019927.1"/>
    </source>
</evidence>
<name>A0ABW3L1I8_9BACI</name>
<dbReference type="Pfam" id="PF16976">
    <property type="entry name" value="RcpC"/>
    <property type="match status" value="1"/>
</dbReference>
<evidence type="ECO:0000259" key="2">
    <source>
        <dbReference type="SMART" id="SM00858"/>
    </source>
</evidence>
<dbReference type="EMBL" id="JBHTKL010000005">
    <property type="protein sequence ID" value="MFD1019927.1"/>
    <property type="molecule type" value="Genomic_DNA"/>
</dbReference>
<keyword evidence="1" id="KW-0812">Transmembrane</keyword>
<comment type="caution">
    <text evidence="3">The sequence shown here is derived from an EMBL/GenBank/DDBJ whole genome shotgun (WGS) entry which is preliminary data.</text>
</comment>
<keyword evidence="1" id="KW-1133">Transmembrane helix</keyword>
<dbReference type="Proteomes" id="UP001596990">
    <property type="component" value="Unassembled WGS sequence"/>
</dbReference>
<keyword evidence="4" id="KW-1185">Reference proteome</keyword>
<dbReference type="RefSeq" id="WP_386060637.1">
    <property type="nucleotide sequence ID" value="NZ_JBHTKL010000005.1"/>
</dbReference>
<dbReference type="NCBIfam" id="TIGR03177">
    <property type="entry name" value="pilus_cpaB"/>
    <property type="match status" value="1"/>
</dbReference>
<protein>
    <submittedName>
        <fullName evidence="3">Flp pilus assembly protein CpaB</fullName>
    </submittedName>
</protein>
<feature type="transmembrane region" description="Helical" evidence="1">
    <location>
        <begin position="6"/>
        <end position="25"/>
    </location>
</feature>